<name>A0ABS3TAV0_9BACT</name>
<evidence type="ECO:0000256" key="1">
    <source>
        <dbReference type="SAM" id="MobiDB-lite"/>
    </source>
</evidence>
<keyword evidence="3" id="KW-1185">Reference proteome</keyword>
<feature type="region of interest" description="Disordered" evidence="1">
    <location>
        <begin position="41"/>
        <end position="61"/>
    </location>
</feature>
<proteinExistence type="predicted"/>
<feature type="compositionally biased region" description="Pro residues" evidence="1">
    <location>
        <begin position="43"/>
        <end position="54"/>
    </location>
</feature>
<dbReference type="EMBL" id="JAGETX010000004">
    <property type="protein sequence ID" value="MBO3270777.1"/>
    <property type="molecule type" value="Genomic_DNA"/>
</dbReference>
<evidence type="ECO:0000313" key="2">
    <source>
        <dbReference type="EMBL" id="MBO3270777.1"/>
    </source>
</evidence>
<dbReference type="RefSeq" id="WP_208307294.1">
    <property type="nucleotide sequence ID" value="NZ_JAGETX010000004.1"/>
</dbReference>
<sequence length="61" mass="6639">MPTRAIPIYVADAKLPEFAPFVRLLAENLEYPVRLLGLSELPVPAPKRPQPGPPSASHATH</sequence>
<organism evidence="2 3">
    <name type="scientific">Hymenobacter defluvii</name>
    <dbReference type="NCBI Taxonomy" id="2054411"/>
    <lineage>
        <taxon>Bacteria</taxon>
        <taxon>Pseudomonadati</taxon>
        <taxon>Bacteroidota</taxon>
        <taxon>Cytophagia</taxon>
        <taxon>Cytophagales</taxon>
        <taxon>Hymenobacteraceae</taxon>
        <taxon>Hymenobacter</taxon>
    </lineage>
</organism>
<comment type="caution">
    <text evidence="2">The sequence shown here is derived from an EMBL/GenBank/DDBJ whole genome shotgun (WGS) entry which is preliminary data.</text>
</comment>
<protein>
    <submittedName>
        <fullName evidence="2">Uncharacterized protein</fullName>
    </submittedName>
</protein>
<reference evidence="2 3" key="1">
    <citation type="submission" date="2021-03" db="EMBL/GenBank/DDBJ databases">
        <authorList>
            <person name="Kim M.K."/>
        </authorList>
    </citation>
    <scope>NUCLEOTIDE SEQUENCE [LARGE SCALE GENOMIC DNA]</scope>
    <source>
        <strain evidence="2 3">BT507</strain>
    </source>
</reference>
<gene>
    <name evidence="2" type="ORF">J4D97_08965</name>
</gene>
<dbReference type="Proteomes" id="UP000670527">
    <property type="component" value="Unassembled WGS sequence"/>
</dbReference>
<evidence type="ECO:0000313" key="3">
    <source>
        <dbReference type="Proteomes" id="UP000670527"/>
    </source>
</evidence>
<accession>A0ABS3TAV0</accession>